<feature type="region of interest" description="Disordered" evidence="2">
    <location>
        <begin position="1276"/>
        <end position="1308"/>
    </location>
</feature>
<gene>
    <name evidence="5" type="ORF">D9615_009166</name>
</gene>
<organism evidence="5 6">
    <name type="scientific">Tricholomella constricta</name>
    <dbReference type="NCBI Taxonomy" id="117010"/>
    <lineage>
        <taxon>Eukaryota</taxon>
        <taxon>Fungi</taxon>
        <taxon>Dikarya</taxon>
        <taxon>Basidiomycota</taxon>
        <taxon>Agaricomycotina</taxon>
        <taxon>Agaricomycetes</taxon>
        <taxon>Agaricomycetidae</taxon>
        <taxon>Agaricales</taxon>
        <taxon>Tricholomatineae</taxon>
        <taxon>Lyophyllaceae</taxon>
        <taxon>Tricholomella</taxon>
    </lineage>
</organism>
<dbReference type="SUPFAM" id="SSF56219">
    <property type="entry name" value="DNase I-like"/>
    <property type="match status" value="1"/>
</dbReference>
<feature type="compositionally biased region" description="Acidic residues" evidence="2">
    <location>
        <begin position="1288"/>
        <end position="1298"/>
    </location>
</feature>
<feature type="compositionally biased region" description="Polar residues" evidence="2">
    <location>
        <begin position="143"/>
        <end position="164"/>
    </location>
</feature>
<dbReference type="OrthoDB" id="2752996at2759"/>
<dbReference type="PROSITE" id="PS50878">
    <property type="entry name" value="RT_POL"/>
    <property type="match status" value="1"/>
</dbReference>
<reference evidence="5 6" key="1">
    <citation type="journal article" date="2020" name="ISME J.">
        <title>Uncovering the hidden diversity of litter-decomposition mechanisms in mushroom-forming fungi.</title>
        <authorList>
            <person name="Floudas D."/>
            <person name="Bentzer J."/>
            <person name="Ahren D."/>
            <person name="Johansson T."/>
            <person name="Persson P."/>
            <person name="Tunlid A."/>
        </authorList>
    </citation>
    <scope>NUCLEOTIDE SEQUENCE [LARGE SCALE GENOMIC DNA]</scope>
    <source>
        <strain evidence="5 6">CBS 661.87</strain>
    </source>
</reference>
<dbReference type="InterPro" id="IPR036397">
    <property type="entry name" value="RNaseH_sf"/>
</dbReference>
<evidence type="ECO:0000256" key="2">
    <source>
        <dbReference type="SAM" id="MobiDB-lite"/>
    </source>
</evidence>
<dbReference type="CDD" id="cd09076">
    <property type="entry name" value="L1-EN"/>
    <property type="match status" value="1"/>
</dbReference>
<evidence type="ECO:0000259" key="3">
    <source>
        <dbReference type="PROSITE" id="PS50878"/>
    </source>
</evidence>
<evidence type="ECO:0000313" key="6">
    <source>
        <dbReference type="Proteomes" id="UP000565441"/>
    </source>
</evidence>
<dbReference type="EMBL" id="JAACJP010000033">
    <property type="protein sequence ID" value="KAF5375513.1"/>
    <property type="molecule type" value="Genomic_DNA"/>
</dbReference>
<proteinExistence type="predicted"/>
<dbReference type="Gene3D" id="3.30.420.10">
    <property type="entry name" value="Ribonuclease H-like superfamily/Ribonuclease H"/>
    <property type="match status" value="1"/>
</dbReference>
<dbReference type="Pfam" id="PF03372">
    <property type="entry name" value="Exo_endo_phos"/>
    <property type="match status" value="1"/>
</dbReference>
<evidence type="ECO:0000259" key="4">
    <source>
        <dbReference type="PROSITE" id="PS50879"/>
    </source>
</evidence>
<dbReference type="InterPro" id="IPR012337">
    <property type="entry name" value="RNaseH-like_sf"/>
</dbReference>
<dbReference type="InterPro" id="IPR002156">
    <property type="entry name" value="RNaseH_domain"/>
</dbReference>
<dbReference type="SUPFAM" id="SSF53098">
    <property type="entry name" value="Ribonuclease H-like"/>
    <property type="match status" value="1"/>
</dbReference>
<dbReference type="InterPro" id="IPR000477">
    <property type="entry name" value="RT_dom"/>
</dbReference>
<dbReference type="InterPro" id="IPR043502">
    <property type="entry name" value="DNA/RNA_pol_sf"/>
</dbReference>
<comment type="caution">
    <text evidence="5">The sequence shown here is derived from an EMBL/GenBank/DDBJ whole genome shotgun (WGS) entry which is preliminary data.</text>
</comment>
<feature type="domain" description="Reverse transcriptase" evidence="3">
    <location>
        <begin position="705"/>
        <end position="990"/>
    </location>
</feature>
<feature type="domain" description="RNase H type-1" evidence="4">
    <location>
        <begin position="1346"/>
        <end position="1489"/>
    </location>
</feature>
<dbReference type="PANTHER" id="PTHR19446">
    <property type="entry name" value="REVERSE TRANSCRIPTASES"/>
    <property type="match status" value="1"/>
</dbReference>
<feature type="compositionally biased region" description="Low complexity" evidence="2">
    <location>
        <begin position="51"/>
        <end position="61"/>
    </location>
</feature>
<feature type="coiled-coil region" evidence="1">
    <location>
        <begin position="494"/>
        <end position="521"/>
    </location>
</feature>
<keyword evidence="6" id="KW-1185">Reference proteome</keyword>
<dbReference type="GO" id="GO:0003676">
    <property type="term" value="F:nucleic acid binding"/>
    <property type="evidence" value="ECO:0007669"/>
    <property type="project" value="InterPro"/>
</dbReference>
<feature type="region of interest" description="Disordered" evidence="2">
    <location>
        <begin position="1"/>
        <end position="87"/>
    </location>
</feature>
<dbReference type="CDD" id="cd01650">
    <property type="entry name" value="RT_nLTR_like"/>
    <property type="match status" value="1"/>
</dbReference>
<dbReference type="Pfam" id="PF00075">
    <property type="entry name" value="RNase_H"/>
    <property type="match status" value="1"/>
</dbReference>
<dbReference type="InterPro" id="IPR005135">
    <property type="entry name" value="Endo/exonuclease/phosphatase"/>
</dbReference>
<feature type="compositionally biased region" description="Polar residues" evidence="2">
    <location>
        <begin position="108"/>
        <end position="133"/>
    </location>
</feature>
<accession>A0A8H5H2F6</accession>
<sequence length="1781" mass="200501">MEELDRLPSNSTCGTRINGNGLHASGGECSSSVGNHPNEGRSRLGGGQAAGGQPEPGQTQASTGGPGDERRSTALSNVNAIEHPGIHTRNAVAYHLNEETTTDEGASPPTQSANTEQSAGTPQSEGSVPTQDGGSELEERPQAPTSTQSQRQADSVNAPRQQIPNGRKSRRGNLGIGTLNIKGGGSLSSRGKWLHLWQIMREQGIDVLTVQEAHLDNARKDTVQQTCDEYVHIMHSWNGVDPNSDGIAFVLNKRTTRWKEAKMTELIPGRAAYLHMPWHGENETKILGVYAPNSPNENANFWSTLETEWHNGLYTKPDIILGDTNFVEDSLDRMPGRNPPPAPAEALGKLKTHFGLVDGWRQTNPSTRKFTFRTERGDSQSRLDRIYIKEDLMRYTHQWEIARTGLSTDHKLVSVRLLNPTAPYLGKGRYSISNALLQHKKLFNQILELGEKFQSRMTELQNIPRDHENNPQREHKKFKEQVVNAVRTYAKTAMPKIRKNIENLEKNMQDLLNDTSISDEDKRTSTALIDERIAQLEKIRHNRARDNLATKCRLENETNSKFWYQLNKPKKARDTIAALTKPSTNPPELARKSSDMAHIAKCYHESLQKEGIPEGVDEETETKNVLQHLNQSLNEQDRNKLAQSISEQDVREAIRDLPKGKSPGLDGLTHELWSTLLDRHDSNPPGHENETFDVVANLTKVFNDIEKYGVEEGTDFSKGWMCPLYKKNERTDISNYRPITILNSDYKIFTRALTSKLSAVVPDLIHRDQAGFMKGRKIEDQTELIKMIISRCEAQDENGAIVCLDQEKAYDKINHNFLWESMKKFGLPDEFITTVQNLYKDAKTVVILNGVISDAYKVIRGVRQGDPLSCLLFNLAIESLAQMLRDSDLEGFRIKDERERLIATLFADDTTVYMSENDEFSELQKILDKWCQVSGAKFNVPKTTVIPVGSKEYREQVITNRRLHRNTAIIPRGIHIAEEGEPTRVLGAFVGNNVDELNVWAPAMEKITRDLEMWNKGHPTLKGRTLISKSIIGGYTQYLTRVQGMPKSIESRLGKMSRDYMWDGAKSSPVNQATLNRAMKEGGRNCLNVAARNEAIELMKLKSYLNLNEDRPRWAKVADELMGKNISSRRCVRDETSIVNSFLQDYDVKTRVNTTLPHSLIMMLKTADKYKVCLAPIALSNELQGKMPIWYHIGTDKNKKMINNDAWARCHRSTHRITTVKEMEVFVNERPGPGERAHKERVNCICICCRNARTLGCMNPDKCRKAGRKTLNTLGHKWDPRIEQDNPTTDEEQDDGAAIDDGNNAPVTFNPDYLTHGSLRNAIRVFVNKETQSDAPAVRNPGDIADHEELHIYTDGSCQANGGSNARAGSGIWYGVNDDRNRAIRIPLDIEQSNNTGEAIAILVAVQTAPPNVTIHIHSDSKIVIDGLTKNLVAWENKGWIGIANSNILKAIVARLRARKGKCKFTKVKGHSGDPGNDGADTLANQGAEKDIEQADAIDLTIPEGFDLSGAKLAEMTQALLYKGIMELTTVADRRNTTILLDMVRHTINDNIGDSPSDARIWKSLQDKDISNNISAFMWRTMHDSYRVGEKWSHIPNYEHRAKCQTCNATETMEHILTECPDSGQSTIWLLAQNLWAKKGLPWYEPTVGAQLGCALAVHKNAEGKRLTGATRLYKILMTESTHLIWKIRCEWRIGREADPEKKHTTVEIENRWYEAINRRLKFDCLMTDNVRYGRKAIRSSLVKQTWEGTLNDEPNLPEKWYRTTGVLVGRGAVRPRGRNR</sequence>
<feature type="region of interest" description="Disordered" evidence="2">
    <location>
        <begin position="100"/>
        <end position="177"/>
    </location>
</feature>
<dbReference type="Gene3D" id="3.60.10.10">
    <property type="entry name" value="Endonuclease/exonuclease/phosphatase"/>
    <property type="match status" value="1"/>
</dbReference>
<dbReference type="Pfam" id="PF00078">
    <property type="entry name" value="RVT_1"/>
    <property type="match status" value="1"/>
</dbReference>
<evidence type="ECO:0008006" key="7">
    <source>
        <dbReference type="Google" id="ProtNLM"/>
    </source>
</evidence>
<dbReference type="InterPro" id="IPR026960">
    <property type="entry name" value="RVT-Znf"/>
</dbReference>
<feature type="compositionally biased region" description="Polar residues" evidence="2">
    <location>
        <begin position="8"/>
        <end position="18"/>
    </location>
</feature>
<protein>
    <recommendedName>
        <fullName evidence="7">Reverse transcriptase domain-containing protein</fullName>
    </recommendedName>
</protein>
<evidence type="ECO:0000256" key="1">
    <source>
        <dbReference type="SAM" id="Coils"/>
    </source>
</evidence>
<dbReference type="Proteomes" id="UP000565441">
    <property type="component" value="Unassembled WGS sequence"/>
</dbReference>
<dbReference type="CDD" id="cd09280">
    <property type="entry name" value="RNase_HI_eukaryote_like"/>
    <property type="match status" value="1"/>
</dbReference>
<evidence type="ECO:0000313" key="5">
    <source>
        <dbReference type="EMBL" id="KAF5375513.1"/>
    </source>
</evidence>
<name>A0A8H5H2F6_9AGAR</name>
<dbReference type="GO" id="GO:0004523">
    <property type="term" value="F:RNA-DNA hybrid ribonuclease activity"/>
    <property type="evidence" value="ECO:0007669"/>
    <property type="project" value="InterPro"/>
</dbReference>
<dbReference type="Pfam" id="PF13966">
    <property type="entry name" value="zf-RVT"/>
    <property type="match status" value="1"/>
</dbReference>
<dbReference type="PROSITE" id="PS50879">
    <property type="entry name" value="RNASE_H_1"/>
    <property type="match status" value="1"/>
</dbReference>
<dbReference type="InterPro" id="IPR036691">
    <property type="entry name" value="Endo/exonu/phosph_ase_sf"/>
</dbReference>
<dbReference type="SUPFAM" id="SSF56672">
    <property type="entry name" value="DNA/RNA polymerases"/>
    <property type="match status" value="1"/>
</dbReference>
<keyword evidence="1" id="KW-0175">Coiled coil</keyword>